<name>A0ABT9Z1X1_9BACI</name>
<gene>
    <name evidence="2" type="ORF">J2S02_002588</name>
</gene>
<dbReference type="CDD" id="cd02908">
    <property type="entry name" value="Macro_OAADPr_deacetylase"/>
    <property type="match status" value="1"/>
</dbReference>
<dbReference type="SMART" id="SM00506">
    <property type="entry name" value="A1pp"/>
    <property type="match status" value="1"/>
</dbReference>
<dbReference type="InterPro" id="IPR002589">
    <property type="entry name" value="Macro_dom"/>
</dbReference>
<organism evidence="2 3">
    <name type="scientific">Metabacillus niabensis</name>
    <dbReference type="NCBI Taxonomy" id="324854"/>
    <lineage>
        <taxon>Bacteria</taxon>
        <taxon>Bacillati</taxon>
        <taxon>Bacillota</taxon>
        <taxon>Bacilli</taxon>
        <taxon>Bacillales</taxon>
        <taxon>Bacillaceae</taxon>
        <taxon>Metabacillus</taxon>
    </lineage>
</organism>
<proteinExistence type="predicted"/>
<evidence type="ECO:0000313" key="2">
    <source>
        <dbReference type="EMBL" id="MDQ0226243.1"/>
    </source>
</evidence>
<feature type="domain" description="Macro" evidence="1">
    <location>
        <begin position="1"/>
        <end position="168"/>
    </location>
</feature>
<dbReference type="PANTHER" id="PTHR11106:SF27">
    <property type="entry name" value="MACRO DOMAIN-CONTAINING PROTEIN"/>
    <property type="match status" value="1"/>
</dbReference>
<evidence type="ECO:0000313" key="3">
    <source>
        <dbReference type="Proteomes" id="UP001232245"/>
    </source>
</evidence>
<dbReference type="Gene3D" id="3.40.220.10">
    <property type="entry name" value="Leucine Aminopeptidase, subunit E, domain 1"/>
    <property type="match status" value="1"/>
</dbReference>
<comment type="caution">
    <text evidence="2">The sequence shown here is derived from an EMBL/GenBank/DDBJ whole genome shotgun (WGS) entry which is preliminary data.</text>
</comment>
<dbReference type="Proteomes" id="UP001232245">
    <property type="component" value="Unassembled WGS sequence"/>
</dbReference>
<dbReference type="SUPFAM" id="SSF52949">
    <property type="entry name" value="Macro domain-like"/>
    <property type="match status" value="1"/>
</dbReference>
<dbReference type="RefSeq" id="WP_307190716.1">
    <property type="nucleotide sequence ID" value="NZ_JAUSTZ010000004.1"/>
</dbReference>
<protein>
    <submittedName>
        <fullName evidence="2">O-acetyl-ADP-ribose deacetylase (Regulator of RNase III)</fullName>
    </submittedName>
</protein>
<dbReference type="PANTHER" id="PTHR11106">
    <property type="entry name" value="GANGLIOSIDE INDUCED DIFFERENTIATION ASSOCIATED PROTEIN 2-RELATED"/>
    <property type="match status" value="1"/>
</dbReference>
<dbReference type="InterPro" id="IPR043472">
    <property type="entry name" value="Macro_dom-like"/>
</dbReference>
<reference evidence="2 3" key="1">
    <citation type="submission" date="2023-07" db="EMBL/GenBank/DDBJ databases">
        <title>Genomic Encyclopedia of Type Strains, Phase IV (KMG-IV): sequencing the most valuable type-strain genomes for metagenomic binning, comparative biology and taxonomic classification.</title>
        <authorList>
            <person name="Goeker M."/>
        </authorList>
    </citation>
    <scope>NUCLEOTIDE SEQUENCE [LARGE SCALE GENOMIC DNA]</scope>
    <source>
        <strain evidence="2 3">DSM 17723</strain>
    </source>
</reference>
<dbReference type="Pfam" id="PF01661">
    <property type="entry name" value="Macro"/>
    <property type="match status" value="1"/>
</dbReference>
<evidence type="ECO:0000259" key="1">
    <source>
        <dbReference type="PROSITE" id="PS51154"/>
    </source>
</evidence>
<keyword evidence="3" id="KW-1185">Reference proteome</keyword>
<dbReference type="PROSITE" id="PS51154">
    <property type="entry name" value="MACRO"/>
    <property type="match status" value="1"/>
</dbReference>
<accession>A0ABT9Z1X1</accession>
<sequence length="338" mass="37895">MPLEIVRNDITKMDVDVIVNAANPELKMGGGVCGAIFQAAGAIELQKACEKIGSCAFGQAVMTEGFDLPASFIIHTPGPIWQGGSNEEAELLKASYLNSLKLAKNHGVESIAFPLISTGIFGYPKEEALQIAVSTISSFLFEHDMHVYIVVFDKNSFRLSKKLFSSINEYIDEHYVDEVETMFSRSRKAVQYAMKPLAEQSIFKEEEIEGEYVHKENSLVDLVNTLDESFSERLLRFIDERGMTDVETYTRANLNRRLFSKIRTNPDYHPKKKTAIAFAIALKLNIAETNELLAAAGYMLSHSNKFDVIVEYFIHEGNYNIHELNEALFAFDQPLVGG</sequence>
<dbReference type="EMBL" id="JAUSTZ010000004">
    <property type="protein sequence ID" value="MDQ0226243.1"/>
    <property type="molecule type" value="Genomic_DNA"/>
</dbReference>